<dbReference type="GO" id="GO:0016614">
    <property type="term" value="F:oxidoreductase activity, acting on CH-OH group of donors"/>
    <property type="evidence" value="ECO:0007669"/>
    <property type="project" value="InterPro"/>
</dbReference>
<dbReference type="Gene3D" id="3.50.50.60">
    <property type="entry name" value="FAD/NAD(P)-binding domain"/>
    <property type="match status" value="2"/>
</dbReference>
<keyword evidence="3" id="KW-0285">Flavoprotein</keyword>
<reference evidence="7 8" key="1">
    <citation type="submission" date="2014-10" db="EMBL/GenBank/DDBJ databases">
        <authorList>
            <person name="Seo M.-J."/>
            <person name="Seok Y.J."/>
            <person name="Cha I.-T."/>
        </authorList>
    </citation>
    <scope>NUCLEOTIDE SEQUENCE [LARGE SCALE GENOMIC DNA]</scope>
    <source>
        <strain evidence="7 8">NEU</strain>
    </source>
</reference>
<keyword evidence="4" id="KW-0274">FAD</keyword>
<dbReference type="InterPro" id="IPR036188">
    <property type="entry name" value="FAD/NAD-bd_sf"/>
</dbReference>
<evidence type="ECO:0000259" key="6">
    <source>
        <dbReference type="Pfam" id="PF05199"/>
    </source>
</evidence>
<sequence length="509" mass="56202">MLIDGRQLAPDTTLQTDVCIVGTGMGAISAAQPLVRAGRDVLFVETGPMTASRRDPPAVRIESVGRPFGISTSRGLEVGGGTAFWHGVCAPLDDEDFLERPWIAHSGWAITRGDLDPWYALALDFLCGGQDMPQDTAGHHGGMALGMGNMLASKAYRYRSPPFRGKPILREWCRNGMARCVYNGTALQLRQRHGRTHVLVVGSGAHRIEVRANRFVIAAGALETPRLLLNSLGQHGMAQPPSWWLGRNLIDHPAGYLSQVTFRQPLGGKPKARAGRGKEDIRVFPGLMLKHEFQQTHRLPNHAVFIRKGINRRPVPNRAVMSFLGVRGPRDIGLSHVASLVRHPYILWRIAHQKLPLGLRSHHGDLFFMTEQLPNPHSQVSLSEHERDRYGMPIARVHWHLSKQDIEMFTQYHELLMAGFRRHGDVSGCRADPMTGWRDTCASAAHHLGTARMATTPQHGVVDPDLKVFGFENVWVSDGSVFPTAGSVNPSLTICALGQRLGNHLAALR</sequence>
<evidence type="ECO:0000313" key="8">
    <source>
        <dbReference type="Proteomes" id="UP000180246"/>
    </source>
</evidence>
<dbReference type="RefSeq" id="WP_071360626.1">
    <property type="nucleotide sequence ID" value="NZ_JRYB01000001.1"/>
</dbReference>
<dbReference type="EMBL" id="JRYB01000001">
    <property type="protein sequence ID" value="OIJ40245.1"/>
    <property type="molecule type" value="Genomic_DNA"/>
</dbReference>
<name>A0A1S2N594_9BURK</name>
<dbReference type="SUPFAM" id="SSF51905">
    <property type="entry name" value="FAD/NAD(P)-binding domain"/>
    <property type="match status" value="1"/>
</dbReference>
<evidence type="ECO:0000256" key="4">
    <source>
        <dbReference type="ARBA" id="ARBA00022827"/>
    </source>
</evidence>
<proteinExistence type="inferred from homology"/>
<evidence type="ECO:0000256" key="1">
    <source>
        <dbReference type="ARBA" id="ARBA00001974"/>
    </source>
</evidence>
<dbReference type="Proteomes" id="UP000180246">
    <property type="component" value="Unassembled WGS sequence"/>
</dbReference>
<comment type="cofactor">
    <cofactor evidence="1">
        <name>FAD</name>
        <dbReference type="ChEBI" id="CHEBI:57692"/>
    </cofactor>
</comment>
<dbReference type="AlphaFoldDB" id="A0A1S2N594"/>
<protein>
    <submittedName>
        <fullName evidence="7">GMC oxidoreductase family protein</fullName>
    </submittedName>
</protein>
<evidence type="ECO:0000256" key="2">
    <source>
        <dbReference type="ARBA" id="ARBA00010790"/>
    </source>
</evidence>
<dbReference type="SUPFAM" id="SSF54373">
    <property type="entry name" value="FAD-linked reductases, C-terminal domain"/>
    <property type="match status" value="1"/>
</dbReference>
<accession>A0A1S2N594</accession>
<keyword evidence="5" id="KW-0560">Oxidoreductase</keyword>
<evidence type="ECO:0000256" key="5">
    <source>
        <dbReference type="ARBA" id="ARBA00023002"/>
    </source>
</evidence>
<dbReference type="InterPro" id="IPR007867">
    <property type="entry name" value="GMC_OxRtase_C"/>
</dbReference>
<dbReference type="PANTHER" id="PTHR42784:SF1">
    <property type="entry name" value="PYRANOSE 2-OXIDASE"/>
    <property type="match status" value="1"/>
</dbReference>
<dbReference type="PANTHER" id="PTHR42784">
    <property type="entry name" value="PYRANOSE 2-OXIDASE"/>
    <property type="match status" value="1"/>
</dbReference>
<comment type="similarity">
    <text evidence="2">Belongs to the GMC oxidoreductase family.</text>
</comment>
<organism evidence="7 8">
    <name type="scientific">Massilia timonae</name>
    <dbReference type="NCBI Taxonomy" id="47229"/>
    <lineage>
        <taxon>Bacteria</taxon>
        <taxon>Pseudomonadati</taxon>
        <taxon>Pseudomonadota</taxon>
        <taxon>Betaproteobacteria</taxon>
        <taxon>Burkholderiales</taxon>
        <taxon>Oxalobacteraceae</taxon>
        <taxon>Telluria group</taxon>
        <taxon>Massilia</taxon>
    </lineage>
</organism>
<evidence type="ECO:0000256" key="3">
    <source>
        <dbReference type="ARBA" id="ARBA00022630"/>
    </source>
</evidence>
<dbReference type="Pfam" id="PF05199">
    <property type="entry name" value="GMC_oxred_C"/>
    <property type="match status" value="1"/>
</dbReference>
<dbReference type="InterPro" id="IPR051473">
    <property type="entry name" value="P2Ox-like"/>
</dbReference>
<comment type="caution">
    <text evidence="7">The sequence shown here is derived from an EMBL/GenBank/DDBJ whole genome shotgun (WGS) entry which is preliminary data.</text>
</comment>
<evidence type="ECO:0000313" key="7">
    <source>
        <dbReference type="EMBL" id="OIJ40245.1"/>
    </source>
</evidence>
<gene>
    <name evidence="7" type="ORF">LO55_933</name>
</gene>
<feature type="domain" description="Glucose-methanol-choline oxidoreductase C-terminal" evidence="6">
    <location>
        <begin position="374"/>
        <end position="498"/>
    </location>
</feature>